<organism evidence="2 3">
    <name type="scientific">Ruegeria intermedia</name>
    <dbReference type="NCBI Taxonomy" id="996115"/>
    <lineage>
        <taxon>Bacteria</taxon>
        <taxon>Pseudomonadati</taxon>
        <taxon>Pseudomonadota</taxon>
        <taxon>Alphaproteobacteria</taxon>
        <taxon>Rhodobacterales</taxon>
        <taxon>Roseobacteraceae</taxon>
        <taxon>Ruegeria</taxon>
    </lineage>
</organism>
<feature type="signal peptide" evidence="1">
    <location>
        <begin position="1"/>
        <end position="19"/>
    </location>
</feature>
<evidence type="ECO:0000313" key="2">
    <source>
        <dbReference type="EMBL" id="SHE75174.1"/>
    </source>
</evidence>
<evidence type="ECO:0008006" key="4">
    <source>
        <dbReference type="Google" id="ProtNLM"/>
    </source>
</evidence>
<dbReference type="SUPFAM" id="SSF52833">
    <property type="entry name" value="Thioredoxin-like"/>
    <property type="match status" value="1"/>
</dbReference>
<protein>
    <recommendedName>
        <fullName evidence="4">Thioredoxin-like domain-containing protein</fullName>
    </recommendedName>
</protein>
<gene>
    <name evidence="2" type="ORF">SAMN05444279_107112</name>
</gene>
<accession>A0A1M4W1L8</accession>
<evidence type="ECO:0000313" key="3">
    <source>
        <dbReference type="Proteomes" id="UP000325134"/>
    </source>
</evidence>
<dbReference type="RefSeq" id="WP_149775384.1">
    <property type="nucleotide sequence ID" value="NZ_FQVK01000007.1"/>
</dbReference>
<evidence type="ECO:0000256" key="1">
    <source>
        <dbReference type="SAM" id="SignalP"/>
    </source>
</evidence>
<dbReference type="InterPro" id="IPR036249">
    <property type="entry name" value="Thioredoxin-like_sf"/>
</dbReference>
<dbReference type="AlphaFoldDB" id="A0A1M4W1L8"/>
<keyword evidence="3" id="KW-1185">Reference proteome</keyword>
<dbReference type="Proteomes" id="UP000325134">
    <property type="component" value="Unassembled WGS sequence"/>
</dbReference>
<dbReference type="Gene3D" id="3.40.30.10">
    <property type="entry name" value="Glutaredoxin"/>
    <property type="match status" value="1"/>
</dbReference>
<feature type="chain" id="PRO_5012635174" description="Thioredoxin-like domain-containing protein" evidence="1">
    <location>
        <begin position="20"/>
        <end position="126"/>
    </location>
</feature>
<reference evidence="2 3" key="1">
    <citation type="submission" date="2016-11" db="EMBL/GenBank/DDBJ databases">
        <authorList>
            <person name="Varghese N."/>
            <person name="Submissions S."/>
        </authorList>
    </citation>
    <scope>NUCLEOTIDE SEQUENCE [LARGE SCALE GENOMIC DNA]</scope>
    <source>
        <strain evidence="2 3">DSM 29341</strain>
    </source>
</reference>
<dbReference type="EMBL" id="FQVK01000007">
    <property type="protein sequence ID" value="SHE75174.1"/>
    <property type="molecule type" value="Genomic_DNA"/>
</dbReference>
<name>A0A1M4W1L8_9RHOB</name>
<sequence>MIKALTIMLGMATPVSAVAEAYLLMAEEPGCHWCAKWNDEIAPIYPKSAEGQAVPLRRYDLRADAPDVVFARRVHFTPTFILVEDGREVGRIEGYPGQDFFWGLLGMMLDDAGVVWRRAGSGPEGS</sequence>
<keyword evidence="1" id="KW-0732">Signal</keyword>
<dbReference type="OrthoDB" id="7362982at2"/>
<proteinExistence type="predicted"/>